<dbReference type="InterPro" id="IPR051085">
    <property type="entry name" value="MB_O-acyltransferase"/>
</dbReference>
<feature type="transmembrane region" description="Helical" evidence="8">
    <location>
        <begin position="498"/>
        <end position="517"/>
    </location>
</feature>
<evidence type="ECO:0000256" key="2">
    <source>
        <dbReference type="ARBA" id="ARBA00010323"/>
    </source>
</evidence>
<dbReference type="InterPro" id="IPR024194">
    <property type="entry name" value="Ac/AlaTfrase_AlgI/DltB"/>
</dbReference>
<keyword evidence="6 7" id="KW-0472">Membrane</keyword>
<evidence type="ECO:0000256" key="7">
    <source>
        <dbReference type="PIRNR" id="PIRNR016636"/>
    </source>
</evidence>
<dbReference type="EMBL" id="CYYC01000007">
    <property type="protein sequence ID" value="CUM87880.1"/>
    <property type="molecule type" value="Genomic_DNA"/>
</dbReference>
<feature type="transmembrane region" description="Helical" evidence="8">
    <location>
        <begin position="404"/>
        <end position="424"/>
    </location>
</feature>
<dbReference type="PIRSF" id="PIRSF500217">
    <property type="entry name" value="AlgI"/>
    <property type="match status" value="1"/>
</dbReference>
<comment type="subcellular location">
    <subcellularLocation>
        <location evidence="1">Cell membrane</location>
        <topology evidence="1">Multi-pass membrane protein</topology>
    </subcellularLocation>
</comment>
<accession>A0A173SCA7</accession>
<sequence length="530" mass="61645">MQYNSWLYLFPFLGGSIILYYLIPVKCRWIGLLFSSLLFYILAMKNLVAVVLFTTATIYLGARTIEEFNEQFKLKKKELDRAARKELKSKITKKNRYVIALLCVINFGILFITKYFNFFGENINALFHALHISAQIPFLDIFLPLGISFYTLSAISYVTDVARGVCKAEKNYFRLLLFLIFFPIITEGPISRYGQLGEELKAEHHFDYKQFCFGAQLIVWGLFQKVLLSDRVNMYVRAIFANHEKYSGFPVIMAILLYTFQLYMDFAGCINIARGSAQLFGITLEENFKRPFFATSVNEFWRRWHITLGAWFKDYIFYPISLGTHFQKFSQNCRKHMNRYYAATIPGIFALFAVWFGNGIWHGAEWKYIIYGLYYYVIMVLGMLLEPAFVSFCSKLNIDRNASWYHTMQVVRTFILVNIGMLIFRSKDIKTAITMLGSVFQPWHGKSNFWQLAFNRGGLFKLDFLLIAFSVILLYFIGKKQENGHSIRELILAQPLPIRWAIYIIPIVLIIIAGAYGPGWGVADFIYAKF</sequence>
<dbReference type="PIRSF" id="PIRSF016636">
    <property type="entry name" value="AlgI_DltB"/>
    <property type="match status" value="1"/>
</dbReference>
<dbReference type="PANTHER" id="PTHR13285:SF18">
    <property type="entry name" value="PROTEIN-CYSTEINE N-PALMITOYLTRANSFERASE RASP"/>
    <property type="match status" value="1"/>
</dbReference>
<evidence type="ECO:0000256" key="4">
    <source>
        <dbReference type="ARBA" id="ARBA00022692"/>
    </source>
</evidence>
<dbReference type="RefSeq" id="WP_055182533.1">
    <property type="nucleotide sequence ID" value="NZ_CAKXER010000071.1"/>
</dbReference>
<dbReference type="GO" id="GO:0042121">
    <property type="term" value="P:alginic acid biosynthetic process"/>
    <property type="evidence" value="ECO:0007669"/>
    <property type="project" value="InterPro"/>
</dbReference>
<feature type="transmembrane region" description="Helical" evidence="8">
    <location>
        <begin position="171"/>
        <end position="190"/>
    </location>
</feature>
<feature type="transmembrane region" description="Helical" evidence="8">
    <location>
        <begin position="340"/>
        <end position="361"/>
    </location>
</feature>
<dbReference type="GO" id="GO:0016746">
    <property type="term" value="F:acyltransferase activity"/>
    <property type="evidence" value="ECO:0007669"/>
    <property type="project" value="UniProtKB-KW"/>
</dbReference>
<keyword evidence="3 7" id="KW-1003">Cell membrane</keyword>
<feature type="transmembrane region" description="Helical" evidence="8">
    <location>
        <begin position="373"/>
        <end position="392"/>
    </location>
</feature>
<evidence type="ECO:0000256" key="6">
    <source>
        <dbReference type="ARBA" id="ARBA00023136"/>
    </source>
</evidence>
<evidence type="ECO:0000256" key="1">
    <source>
        <dbReference type="ARBA" id="ARBA00004651"/>
    </source>
</evidence>
<dbReference type="InterPro" id="IPR004299">
    <property type="entry name" value="MBOAT_fam"/>
</dbReference>
<keyword evidence="5 8" id="KW-1133">Transmembrane helix</keyword>
<feature type="transmembrane region" description="Helical" evidence="8">
    <location>
        <begin position="37"/>
        <end position="62"/>
    </location>
</feature>
<dbReference type="AlphaFoldDB" id="A0A173SCA7"/>
<dbReference type="GO" id="GO:0005886">
    <property type="term" value="C:plasma membrane"/>
    <property type="evidence" value="ECO:0007669"/>
    <property type="project" value="UniProtKB-SubCell"/>
</dbReference>
<gene>
    <name evidence="9" type="primary">dltB</name>
    <name evidence="9" type="ORF">ERS852578_00820</name>
</gene>
<comment type="similarity">
    <text evidence="2 7">Belongs to the membrane-bound acyltransferase family.</text>
</comment>
<dbReference type="PANTHER" id="PTHR13285">
    <property type="entry name" value="ACYLTRANSFERASE"/>
    <property type="match status" value="1"/>
</dbReference>
<reference evidence="9 10" key="1">
    <citation type="submission" date="2015-09" db="EMBL/GenBank/DDBJ databases">
        <authorList>
            <consortium name="Pathogen Informatics"/>
        </authorList>
    </citation>
    <scope>NUCLEOTIDE SEQUENCE [LARGE SCALE GENOMIC DNA]</scope>
    <source>
        <strain evidence="9 10">2789STDY5834966</strain>
    </source>
</reference>
<evidence type="ECO:0000313" key="10">
    <source>
        <dbReference type="Proteomes" id="UP000095390"/>
    </source>
</evidence>
<feature type="transmembrane region" description="Helical" evidence="8">
    <location>
        <begin position="138"/>
        <end position="159"/>
    </location>
</feature>
<organism evidence="9 10">
    <name type="scientific">Anaerobutyricum hallii</name>
    <dbReference type="NCBI Taxonomy" id="39488"/>
    <lineage>
        <taxon>Bacteria</taxon>
        <taxon>Bacillati</taxon>
        <taxon>Bacillota</taxon>
        <taxon>Clostridia</taxon>
        <taxon>Lachnospirales</taxon>
        <taxon>Lachnospiraceae</taxon>
        <taxon>Anaerobutyricum</taxon>
    </lineage>
</organism>
<protein>
    <submittedName>
        <fullName evidence="9">D-alanyl-lipoteichoic acid biosynthesis protein DltB</fullName>
    </submittedName>
</protein>
<evidence type="ECO:0000256" key="8">
    <source>
        <dbReference type="SAM" id="Phobius"/>
    </source>
</evidence>
<keyword evidence="7" id="KW-0012">Acyltransferase</keyword>
<proteinExistence type="inferred from homology"/>
<dbReference type="InterPro" id="IPR028362">
    <property type="entry name" value="AlgI"/>
</dbReference>
<dbReference type="Proteomes" id="UP000095390">
    <property type="component" value="Unassembled WGS sequence"/>
</dbReference>
<feature type="transmembrane region" description="Helical" evidence="8">
    <location>
        <begin position="97"/>
        <end position="117"/>
    </location>
</feature>
<name>A0A173SCA7_9FIRM</name>
<evidence type="ECO:0000256" key="3">
    <source>
        <dbReference type="ARBA" id="ARBA00022475"/>
    </source>
</evidence>
<dbReference type="OrthoDB" id="9805788at2"/>
<evidence type="ECO:0000313" key="9">
    <source>
        <dbReference type="EMBL" id="CUM87880.1"/>
    </source>
</evidence>
<feature type="transmembrane region" description="Helical" evidence="8">
    <location>
        <begin position="248"/>
        <end position="266"/>
    </location>
</feature>
<keyword evidence="7" id="KW-0808">Transferase</keyword>
<dbReference type="Pfam" id="PF03062">
    <property type="entry name" value="MBOAT"/>
    <property type="match status" value="1"/>
</dbReference>
<feature type="transmembrane region" description="Helical" evidence="8">
    <location>
        <begin position="6"/>
        <end position="25"/>
    </location>
</feature>
<evidence type="ECO:0000256" key="5">
    <source>
        <dbReference type="ARBA" id="ARBA00022989"/>
    </source>
</evidence>
<feature type="transmembrane region" description="Helical" evidence="8">
    <location>
        <begin position="458"/>
        <end position="477"/>
    </location>
</feature>
<keyword evidence="4 8" id="KW-0812">Transmembrane</keyword>